<evidence type="ECO:0000313" key="1">
    <source>
        <dbReference type="EMBL" id="KPV52488.1"/>
    </source>
</evidence>
<dbReference type="SUPFAM" id="SSF52540">
    <property type="entry name" value="P-loop containing nucleoside triphosphate hydrolases"/>
    <property type="match status" value="1"/>
</dbReference>
<proteinExistence type="predicted"/>
<keyword evidence="2" id="KW-1185">Reference proteome</keyword>
<gene>
    <name evidence="1" type="ORF">SE17_15220</name>
</gene>
<accession>A0A0P9FH85</accession>
<dbReference type="Proteomes" id="UP000050509">
    <property type="component" value="Unassembled WGS sequence"/>
</dbReference>
<comment type="caution">
    <text evidence="1">The sequence shown here is derived from an EMBL/GenBank/DDBJ whole genome shotgun (WGS) entry which is preliminary data.</text>
</comment>
<organism evidence="1 2">
    <name type="scientific">Kouleothrix aurantiaca</name>
    <dbReference type="NCBI Taxonomy" id="186479"/>
    <lineage>
        <taxon>Bacteria</taxon>
        <taxon>Bacillati</taxon>
        <taxon>Chloroflexota</taxon>
        <taxon>Chloroflexia</taxon>
        <taxon>Chloroflexales</taxon>
        <taxon>Roseiflexineae</taxon>
        <taxon>Roseiflexaceae</taxon>
        <taxon>Kouleothrix</taxon>
    </lineage>
</organism>
<dbReference type="InterPro" id="IPR027417">
    <property type="entry name" value="P-loop_NTPase"/>
</dbReference>
<sequence>MSGSGKSTVTRELAARGERAVDADCDEFSEWVALDAASDAPGTPVEAGRDWVWRADRIQELLDTEDSDALFLSGCAPNMREFLPRFDHIILLSAPAEIILERLANRTGNSYGKAPGEAARVLDLIETVEPLLRRAADYELDTSAPLGEVVAEVLRIAQQ</sequence>
<dbReference type="AlphaFoldDB" id="A0A0P9FH85"/>
<reference evidence="1 2" key="1">
    <citation type="submission" date="2015-09" db="EMBL/GenBank/DDBJ databases">
        <title>Draft genome sequence of Kouleothrix aurantiaca JCM 19913.</title>
        <authorList>
            <person name="Hemp J."/>
        </authorList>
    </citation>
    <scope>NUCLEOTIDE SEQUENCE [LARGE SCALE GENOMIC DNA]</scope>
    <source>
        <strain evidence="1 2">COM-B</strain>
    </source>
</reference>
<dbReference type="Gene3D" id="3.40.50.300">
    <property type="entry name" value="P-loop containing nucleotide triphosphate hydrolases"/>
    <property type="match status" value="1"/>
</dbReference>
<dbReference type="Pfam" id="PF13238">
    <property type="entry name" value="AAA_18"/>
    <property type="match status" value="1"/>
</dbReference>
<name>A0A0P9FH85_9CHLR</name>
<evidence type="ECO:0000313" key="2">
    <source>
        <dbReference type="Proteomes" id="UP000050509"/>
    </source>
</evidence>
<protein>
    <recommendedName>
        <fullName evidence="3">Shikimate kinase</fullName>
    </recommendedName>
</protein>
<evidence type="ECO:0008006" key="3">
    <source>
        <dbReference type="Google" id="ProtNLM"/>
    </source>
</evidence>
<dbReference type="EMBL" id="LJCR01000529">
    <property type="protein sequence ID" value="KPV52488.1"/>
    <property type="molecule type" value="Genomic_DNA"/>
</dbReference>